<dbReference type="AlphaFoldDB" id="A0A5N6TTU4"/>
<keyword evidence="2" id="KW-0472">Membrane</keyword>
<name>A0A5N6TTU4_ASPAV</name>
<dbReference type="OrthoDB" id="4328642at2759"/>
<evidence type="ECO:0000256" key="1">
    <source>
        <dbReference type="SAM" id="MobiDB-lite"/>
    </source>
</evidence>
<feature type="transmembrane region" description="Helical" evidence="2">
    <location>
        <begin position="46"/>
        <end position="65"/>
    </location>
</feature>
<proteinExistence type="predicted"/>
<protein>
    <submittedName>
        <fullName evidence="3">Uncharacterized protein</fullName>
    </submittedName>
</protein>
<keyword evidence="4" id="KW-1185">Reference proteome</keyword>
<evidence type="ECO:0000256" key="2">
    <source>
        <dbReference type="SAM" id="Phobius"/>
    </source>
</evidence>
<reference evidence="3 4" key="1">
    <citation type="submission" date="2019-04" db="EMBL/GenBank/DDBJ databases">
        <title>Friends and foes A comparative genomics study of 23 Aspergillus species from section Flavi.</title>
        <authorList>
            <consortium name="DOE Joint Genome Institute"/>
            <person name="Kjaerbolling I."/>
            <person name="Vesth T."/>
            <person name="Frisvad J.C."/>
            <person name="Nybo J.L."/>
            <person name="Theobald S."/>
            <person name="Kildgaard S."/>
            <person name="Isbrandt T."/>
            <person name="Kuo A."/>
            <person name="Sato A."/>
            <person name="Lyhne E.K."/>
            <person name="Kogle M.E."/>
            <person name="Wiebenga A."/>
            <person name="Kun R.S."/>
            <person name="Lubbers R.J."/>
            <person name="Makela M.R."/>
            <person name="Barry K."/>
            <person name="Chovatia M."/>
            <person name="Clum A."/>
            <person name="Daum C."/>
            <person name="Haridas S."/>
            <person name="He G."/>
            <person name="LaButti K."/>
            <person name="Lipzen A."/>
            <person name="Mondo S."/>
            <person name="Riley R."/>
            <person name="Salamov A."/>
            <person name="Simmons B.A."/>
            <person name="Magnuson J.K."/>
            <person name="Henrissat B."/>
            <person name="Mortensen U.H."/>
            <person name="Larsen T.O."/>
            <person name="Devries R.P."/>
            <person name="Grigoriev I.V."/>
            <person name="Machida M."/>
            <person name="Baker S.E."/>
            <person name="Andersen M.R."/>
        </authorList>
    </citation>
    <scope>NUCLEOTIDE SEQUENCE [LARGE SCALE GENOMIC DNA]</scope>
    <source>
        <strain evidence="3 4">IBT 18842</strain>
    </source>
</reference>
<dbReference type="Proteomes" id="UP000325780">
    <property type="component" value="Unassembled WGS sequence"/>
</dbReference>
<sequence length="74" mass="8180">MYQHVLGSGRRQLGTVARRIGNPPSQQDNANRPQINASLLRRQGPAWILAGGGMGATLHGVYMMGRSLRHLRYI</sequence>
<organism evidence="3 4">
    <name type="scientific">Aspergillus avenaceus</name>
    <dbReference type="NCBI Taxonomy" id="36643"/>
    <lineage>
        <taxon>Eukaryota</taxon>
        <taxon>Fungi</taxon>
        <taxon>Dikarya</taxon>
        <taxon>Ascomycota</taxon>
        <taxon>Pezizomycotina</taxon>
        <taxon>Eurotiomycetes</taxon>
        <taxon>Eurotiomycetidae</taxon>
        <taxon>Eurotiales</taxon>
        <taxon>Aspergillaceae</taxon>
        <taxon>Aspergillus</taxon>
        <taxon>Aspergillus subgen. Circumdati</taxon>
    </lineage>
</organism>
<gene>
    <name evidence="3" type="ORF">BDV25DRAFT_140443</name>
</gene>
<keyword evidence="2" id="KW-1133">Transmembrane helix</keyword>
<feature type="region of interest" description="Disordered" evidence="1">
    <location>
        <begin position="1"/>
        <end position="31"/>
    </location>
</feature>
<keyword evidence="2" id="KW-0812">Transmembrane</keyword>
<accession>A0A5N6TTU4</accession>
<dbReference type="EMBL" id="ML742112">
    <property type="protein sequence ID" value="KAE8149795.1"/>
    <property type="molecule type" value="Genomic_DNA"/>
</dbReference>
<evidence type="ECO:0000313" key="3">
    <source>
        <dbReference type="EMBL" id="KAE8149795.1"/>
    </source>
</evidence>
<evidence type="ECO:0000313" key="4">
    <source>
        <dbReference type="Proteomes" id="UP000325780"/>
    </source>
</evidence>